<protein>
    <submittedName>
        <fullName evidence="1">Uncharacterized protein</fullName>
    </submittedName>
</protein>
<accession>A0A0F9C400</accession>
<evidence type="ECO:0000313" key="1">
    <source>
        <dbReference type="EMBL" id="KKL20957.1"/>
    </source>
</evidence>
<dbReference type="EMBL" id="LAZR01037903">
    <property type="protein sequence ID" value="KKL20957.1"/>
    <property type="molecule type" value="Genomic_DNA"/>
</dbReference>
<organism evidence="1">
    <name type="scientific">marine sediment metagenome</name>
    <dbReference type="NCBI Taxonomy" id="412755"/>
    <lineage>
        <taxon>unclassified sequences</taxon>
        <taxon>metagenomes</taxon>
        <taxon>ecological metagenomes</taxon>
    </lineage>
</organism>
<name>A0A0F9C400_9ZZZZ</name>
<gene>
    <name evidence="1" type="ORF">LCGC14_2450260</name>
</gene>
<reference evidence="1" key="1">
    <citation type="journal article" date="2015" name="Nature">
        <title>Complex archaea that bridge the gap between prokaryotes and eukaryotes.</title>
        <authorList>
            <person name="Spang A."/>
            <person name="Saw J.H."/>
            <person name="Jorgensen S.L."/>
            <person name="Zaremba-Niedzwiedzka K."/>
            <person name="Martijn J."/>
            <person name="Lind A.E."/>
            <person name="van Eijk R."/>
            <person name="Schleper C."/>
            <person name="Guy L."/>
            <person name="Ettema T.J."/>
        </authorList>
    </citation>
    <scope>NUCLEOTIDE SEQUENCE</scope>
</reference>
<comment type="caution">
    <text evidence="1">The sequence shown here is derived from an EMBL/GenBank/DDBJ whole genome shotgun (WGS) entry which is preliminary data.</text>
</comment>
<dbReference type="AlphaFoldDB" id="A0A0F9C400"/>
<sequence length="53" mass="6174">MKDQYLVGLPQKDFVRITDMREMIGFSLSLDDAIDAQKIVKKSKIYKLVEVKK</sequence>
<proteinExistence type="predicted"/>